<name>A0A6M3JBD0_9ZZZZ</name>
<protein>
    <submittedName>
        <fullName evidence="1">Uncharacterized protein</fullName>
    </submittedName>
</protein>
<accession>A0A6M3JBD0</accession>
<evidence type="ECO:0000313" key="1">
    <source>
        <dbReference type="EMBL" id="QJA66297.1"/>
    </source>
</evidence>
<sequence>MRMGYEILRADGTTRAIACPFCHNPNGTFRGKGTKCIHCGQPFVLDDLHQDNLEMLNRLRIEWMTEGRR</sequence>
<gene>
    <name evidence="1" type="ORF">MM415B00358_0059</name>
</gene>
<organism evidence="1">
    <name type="scientific">viral metagenome</name>
    <dbReference type="NCBI Taxonomy" id="1070528"/>
    <lineage>
        <taxon>unclassified sequences</taxon>
        <taxon>metagenomes</taxon>
        <taxon>organismal metagenomes</taxon>
    </lineage>
</organism>
<proteinExistence type="predicted"/>
<dbReference type="EMBL" id="MT141552">
    <property type="protein sequence ID" value="QJA66297.1"/>
    <property type="molecule type" value="Genomic_DNA"/>
</dbReference>
<reference evidence="1" key="1">
    <citation type="submission" date="2020-03" db="EMBL/GenBank/DDBJ databases">
        <title>The deep terrestrial virosphere.</title>
        <authorList>
            <person name="Holmfeldt K."/>
            <person name="Nilsson E."/>
            <person name="Simone D."/>
            <person name="Lopez-Fernandez M."/>
            <person name="Wu X."/>
            <person name="de Brujin I."/>
            <person name="Lundin D."/>
            <person name="Andersson A."/>
            <person name="Bertilsson S."/>
            <person name="Dopson M."/>
        </authorList>
    </citation>
    <scope>NUCLEOTIDE SEQUENCE</scope>
    <source>
        <strain evidence="1">MM415B00358</strain>
    </source>
</reference>
<dbReference type="AlphaFoldDB" id="A0A6M3JBD0"/>